<evidence type="ECO:0000313" key="5">
    <source>
        <dbReference type="Proteomes" id="UP001595630"/>
    </source>
</evidence>
<dbReference type="Pfam" id="PF26002">
    <property type="entry name" value="Beta-barrel_AprE"/>
    <property type="match status" value="1"/>
</dbReference>
<dbReference type="EMBL" id="JBHRXZ010000016">
    <property type="protein sequence ID" value="MFC3607474.1"/>
    <property type="molecule type" value="Genomic_DNA"/>
</dbReference>
<dbReference type="Gene3D" id="2.40.30.170">
    <property type="match status" value="1"/>
</dbReference>
<proteinExistence type="predicted"/>
<dbReference type="Gene3D" id="1.10.287.470">
    <property type="entry name" value="Helix hairpin bin"/>
    <property type="match status" value="1"/>
</dbReference>
<keyword evidence="2" id="KW-0472">Membrane</keyword>
<feature type="transmembrane region" description="Helical" evidence="2">
    <location>
        <begin position="34"/>
        <end position="56"/>
    </location>
</feature>
<keyword evidence="5" id="KW-1185">Reference proteome</keyword>
<gene>
    <name evidence="4" type="ORF">ACFOMF_06770</name>
</gene>
<protein>
    <submittedName>
        <fullName evidence="4">HlyD family secretion protein</fullName>
    </submittedName>
</protein>
<dbReference type="InterPro" id="IPR050739">
    <property type="entry name" value="MFP"/>
</dbReference>
<dbReference type="InterPro" id="IPR058982">
    <property type="entry name" value="Beta-barrel_AprE"/>
</dbReference>
<feature type="coiled-coil region" evidence="1">
    <location>
        <begin position="199"/>
        <end position="240"/>
    </location>
</feature>
<keyword evidence="1" id="KW-0175">Coiled coil</keyword>
<keyword evidence="2" id="KW-1133">Transmembrane helix</keyword>
<accession>A0ABV7T3S3</accession>
<reference evidence="5" key="1">
    <citation type="journal article" date="2019" name="Int. J. Syst. Evol. Microbiol.">
        <title>The Global Catalogue of Microorganisms (GCM) 10K type strain sequencing project: providing services to taxonomists for standard genome sequencing and annotation.</title>
        <authorList>
            <consortium name="The Broad Institute Genomics Platform"/>
            <consortium name="The Broad Institute Genome Sequencing Center for Infectious Disease"/>
            <person name="Wu L."/>
            <person name="Ma J."/>
        </authorList>
    </citation>
    <scope>NUCLEOTIDE SEQUENCE [LARGE SCALE GENOMIC DNA]</scope>
    <source>
        <strain evidence="5">KCTC 42447</strain>
    </source>
</reference>
<feature type="domain" description="AprE-like beta-barrel" evidence="3">
    <location>
        <begin position="305"/>
        <end position="407"/>
    </location>
</feature>
<dbReference type="PANTHER" id="PTHR30386:SF28">
    <property type="entry name" value="EXPORTED PROTEIN"/>
    <property type="match status" value="1"/>
</dbReference>
<sequence>MSEASRNEDPLFRSEALSARREHSFGSVLIHRPWGYTVAAALALVLILLVAAFAYFGTYTRKATVTGLLLPHQGMLRLTANGTGVLAQIKVTEGQRVEQGDVLFLISGERISAAGGAQELIAQQLDQRMLLLERNRVLAEDRLTGQMRMLDSRLGAIVEESERLAEELRLLGRRVELAATHLHRQQQLVEAQFVSVAQLQQAEAELLSLQGQRQTLRRSRTNLDRERTELLAQRQEAELRHRTDLSEIDNGISLVRQEQAENDVRVEQAIVAPFSGIVTGLNAQLGQQILTGALLASLIPEDATLTAQVYVGPRQAGFIEPGQPVLMRYAAYPYQKFGMAHGTVSNVAKSPYAAQELPAHIASALQQASASAELFYRVTVELDSPTISVYGSAQSLQAGMLLEADIIQDRRRLYEWALEPIYSVTGKMSANQSPDKG</sequence>
<dbReference type="PRINTS" id="PR01490">
    <property type="entry name" value="RTXTOXIND"/>
</dbReference>
<evidence type="ECO:0000259" key="3">
    <source>
        <dbReference type="Pfam" id="PF26002"/>
    </source>
</evidence>
<dbReference type="PANTHER" id="PTHR30386">
    <property type="entry name" value="MEMBRANE FUSION SUBUNIT OF EMRAB-TOLC MULTIDRUG EFFLUX PUMP"/>
    <property type="match status" value="1"/>
</dbReference>
<dbReference type="RefSeq" id="WP_386362673.1">
    <property type="nucleotide sequence ID" value="NZ_JBHRXZ010000016.1"/>
</dbReference>
<organism evidence="4 5">
    <name type="scientific">Stutzerimonas tarimensis</name>
    <dbReference type="NCBI Taxonomy" id="1507735"/>
    <lineage>
        <taxon>Bacteria</taxon>
        <taxon>Pseudomonadati</taxon>
        <taxon>Pseudomonadota</taxon>
        <taxon>Gammaproteobacteria</taxon>
        <taxon>Pseudomonadales</taxon>
        <taxon>Pseudomonadaceae</taxon>
        <taxon>Stutzerimonas</taxon>
    </lineage>
</organism>
<keyword evidence="2" id="KW-0812">Transmembrane</keyword>
<name>A0ABV7T3S3_9GAMM</name>
<evidence type="ECO:0000256" key="2">
    <source>
        <dbReference type="SAM" id="Phobius"/>
    </source>
</evidence>
<dbReference type="Proteomes" id="UP001595630">
    <property type="component" value="Unassembled WGS sequence"/>
</dbReference>
<comment type="caution">
    <text evidence="4">The sequence shown here is derived from an EMBL/GenBank/DDBJ whole genome shotgun (WGS) entry which is preliminary data.</text>
</comment>
<dbReference type="Gene3D" id="2.40.50.100">
    <property type="match status" value="1"/>
</dbReference>
<evidence type="ECO:0000313" key="4">
    <source>
        <dbReference type="EMBL" id="MFC3607474.1"/>
    </source>
</evidence>
<evidence type="ECO:0000256" key="1">
    <source>
        <dbReference type="SAM" id="Coils"/>
    </source>
</evidence>